<dbReference type="Pfam" id="PF15411">
    <property type="entry name" value="PH_10"/>
    <property type="match status" value="1"/>
</dbReference>
<feature type="domain" description="DH" evidence="2">
    <location>
        <begin position="241"/>
        <end position="415"/>
    </location>
</feature>
<dbReference type="SMART" id="SM00325">
    <property type="entry name" value="RhoGEF"/>
    <property type="match status" value="1"/>
</dbReference>
<dbReference type="OrthoDB" id="1594986at2759"/>
<dbReference type="PANTHER" id="PTHR47339:SF1">
    <property type="entry name" value="CELL DIVISION CONTROL PROTEIN 24"/>
    <property type="match status" value="1"/>
</dbReference>
<organism evidence="4 5">
    <name type="scientific">Geotrichum candidum</name>
    <name type="common">Oospora lactis</name>
    <name type="synonym">Dipodascus geotrichum</name>
    <dbReference type="NCBI Taxonomy" id="1173061"/>
    <lineage>
        <taxon>Eukaryota</taxon>
        <taxon>Fungi</taxon>
        <taxon>Dikarya</taxon>
        <taxon>Ascomycota</taxon>
        <taxon>Saccharomycotina</taxon>
        <taxon>Dipodascomycetes</taxon>
        <taxon>Dipodascales</taxon>
        <taxon>Dipodascaceae</taxon>
        <taxon>Geotrichum</taxon>
    </lineage>
</organism>
<dbReference type="AlphaFoldDB" id="A0A0J9XEN7"/>
<evidence type="ECO:0000259" key="3">
    <source>
        <dbReference type="PROSITE" id="PS51745"/>
    </source>
</evidence>
<dbReference type="CDD" id="cd13246">
    <property type="entry name" value="PH_Scd1"/>
    <property type="match status" value="1"/>
</dbReference>
<dbReference type="InterPro" id="IPR001331">
    <property type="entry name" value="GDS_CDC24_CS"/>
</dbReference>
<feature type="domain" description="PB1" evidence="3">
    <location>
        <begin position="823"/>
        <end position="913"/>
    </location>
</feature>
<feature type="region of interest" description="Disordered" evidence="1">
    <location>
        <begin position="569"/>
        <end position="611"/>
    </location>
</feature>
<dbReference type="SUPFAM" id="SSF54277">
    <property type="entry name" value="CAD &amp; PB1 domains"/>
    <property type="match status" value="1"/>
</dbReference>
<evidence type="ECO:0000256" key="1">
    <source>
        <dbReference type="SAM" id="MobiDB-lite"/>
    </source>
</evidence>
<proteinExistence type="predicted"/>
<dbReference type="PANTHER" id="PTHR47339">
    <property type="entry name" value="CELL DIVISION CONTROL PROTEIN 24"/>
    <property type="match status" value="1"/>
</dbReference>
<dbReference type="PROSITE" id="PS00741">
    <property type="entry name" value="DH_1"/>
    <property type="match status" value="1"/>
</dbReference>
<dbReference type="SUPFAM" id="SSF50729">
    <property type="entry name" value="PH domain-like"/>
    <property type="match status" value="1"/>
</dbReference>
<comment type="caution">
    <text evidence="4">The sequence shown here is derived from an EMBL/GenBank/DDBJ whole genome shotgun (WGS) entry which is preliminary data.</text>
</comment>
<dbReference type="PROSITE" id="PS51745">
    <property type="entry name" value="PB1"/>
    <property type="match status" value="1"/>
</dbReference>
<gene>
    <name evidence="4" type="ORF">BN980_GECA13s01352g</name>
</gene>
<dbReference type="InterPro" id="IPR053793">
    <property type="entry name" value="PB1-like"/>
</dbReference>
<accession>A0A0J9XEN7</accession>
<feature type="region of interest" description="Disordered" evidence="1">
    <location>
        <begin position="59"/>
        <end position="98"/>
    </location>
</feature>
<dbReference type="Gene3D" id="3.10.20.90">
    <property type="entry name" value="Phosphatidylinositol 3-kinase Catalytic Subunit, Chain A, domain 1"/>
    <property type="match status" value="1"/>
</dbReference>
<feature type="compositionally biased region" description="Low complexity" evidence="1">
    <location>
        <begin position="783"/>
        <end position="813"/>
    </location>
</feature>
<dbReference type="InterPro" id="IPR000270">
    <property type="entry name" value="PB1_dom"/>
</dbReference>
<keyword evidence="5" id="KW-1185">Reference proteome</keyword>
<dbReference type="InterPro" id="IPR011993">
    <property type="entry name" value="PH-like_dom_sf"/>
</dbReference>
<dbReference type="Pfam" id="PF00621">
    <property type="entry name" value="RhoGEF"/>
    <property type="match status" value="1"/>
</dbReference>
<dbReference type="SUPFAM" id="SSF47576">
    <property type="entry name" value="Calponin-homology domain, CH-domain"/>
    <property type="match status" value="1"/>
</dbReference>
<dbReference type="STRING" id="1173061.A0A0J9XEN7"/>
<dbReference type="InterPro" id="IPR000219">
    <property type="entry name" value="DH_dom"/>
</dbReference>
<dbReference type="Gene3D" id="1.20.900.10">
    <property type="entry name" value="Dbl homology (DH) domain"/>
    <property type="match status" value="1"/>
</dbReference>
<feature type="region of interest" description="Disordered" evidence="1">
    <location>
        <begin position="779"/>
        <end position="813"/>
    </location>
</feature>
<reference evidence="4" key="1">
    <citation type="submission" date="2014-03" db="EMBL/GenBank/DDBJ databases">
        <authorList>
            <person name="Casaregola S."/>
        </authorList>
    </citation>
    <scope>NUCLEOTIDE SEQUENCE [LARGE SCALE GENOMIC DNA]</scope>
    <source>
        <strain evidence="4">CLIB 918</strain>
    </source>
</reference>
<dbReference type="GO" id="GO:0005085">
    <property type="term" value="F:guanyl-nucleotide exchange factor activity"/>
    <property type="evidence" value="ECO:0007669"/>
    <property type="project" value="InterPro"/>
</dbReference>
<dbReference type="GO" id="GO:0031106">
    <property type="term" value="P:septin ring organization"/>
    <property type="evidence" value="ECO:0007669"/>
    <property type="project" value="TreeGrafter"/>
</dbReference>
<dbReference type="GO" id="GO:0005737">
    <property type="term" value="C:cytoplasm"/>
    <property type="evidence" value="ECO:0007669"/>
    <property type="project" value="TreeGrafter"/>
</dbReference>
<dbReference type="SMART" id="SM00666">
    <property type="entry name" value="PB1"/>
    <property type="match status" value="1"/>
</dbReference>
<dbReference type="CDD" id="cd00160">
    <property type="entry name" value="RhoGEF"/>
    <property type="match status" value="1"/>
</dbReference>
<dbReference type="InterPro" id="IPR035899">
    <property type="entry name" value="DBL_dom_sf"/>
</dbReference>
<dbReference type="InterPro" id="IPR033511">
    <property type="entry name" value="Cdc24/Scd1_PH_dom"/>
</dbReference>
<dbReference type="GO" id="GO:0043332">
    <property type="term" value="C:mating projection tip"/>
    <property type="evidence" value="ECO:0007669"/>
    <property type="project" value="TreeGrafter"/>
</dbReference>
<feature type="compositionally biased region" description="Polar residues" evidence="1">
    <location>
        <begin position="79"/>
        <end position="98"/>
    </location>
</feature>
<dbReference type="EMBL" id="CCBN010000013">
    <property type="protein sequence ID" value="CDO55996.1"/>
    <property type="molecule type" value="Genomic_DNA"/>
</dbReference>
<dbReference type="Gene3D" id="1.10.418.10">
    <property type="entry name" value="Calponin-like domain"/>
    <property type="match status" value="1"/>
</dbReference>
<feature type="region of interest" description="Disordered" evidence="1">
    <location>
        <begin position="897"/>
        <end position="916"/>
    </location>
</feature>
<dbReference type="GO" id="GO:0005634">
    <property type="term" value="C:nucleus"/>
    <property type="evidence" value="ECO:0007669"/>
    <property type="project" value="TreeGrafter"/>
</dbReference>
<dbReference type="CDD" id="cd00014">
    <property type="entry name" value="CH_SF"/>
    <property type="match status" value="1"/>
</dbReference>
<dbReference type="PROSITE" id="PS50010">
    <property type="entry name" value="DH_2"/>
    <property type="match status" value="1"/>
</dbReference>
<dbReference type="Pfam" id="PF06395">
    <property type="entry name" value="CDC24"/>
    <property type="match status" value="1"/>
</dbReference>
<sequence length="927" mass="103324">MSVVITGGPPIAAPMALNKQPPESSSLFQIASSIKGRLEEVPGISPFLNMCISGITSTPQQESLTSPISTTSSTTISPQNYSSHPTSNINRDSTDSQSSITLKESNSSIALSHSTNHTSSIFYPLGKRIDPVTHLWHFFRFGFSLCALFNTLNPQTPLKVNVTEDIKICKRSVYDFVQACKSELDYSDDELFTISNVYSDNTTDLIKVIRTVVLLLDTLESRNIIPRATKQLPSLPVPKDKRDKVVEEILMTERKYVHDLEVLLGFQSELQSSGVLSADTIHNLFPTLNNLIDFQRRFLIGIEYHAQLPPQEQFIGVVFSNFASGFKVYESFANSQKKASDIAITESAKLASLSHMVDPTYELHCYLIKPIQRICKYPLLLRELIKYTPENWPAYSDLITALDAMKGIAHNVNETQRRVDNISIANDLRERLVDWKGHDMDGFGALLYDGVFPVIKAGAERTYHLYLFEKIILCCKEAVQSKKSMTLTTKKTKVAKPNNFILKGRIYITFINEVSSSTKGGYLLHLSWGSDSSDTGSFDIKFRNDEQLDQWQSTITSLVADLNGSTPVKEVQNPLSNAAPKVNGTDYYEGSDDESYDLPQYHSNGSSTNHSREAFQEEDQVTHNVGVSSHLSYPIDSSSLDKYSYQQQVSTLAEELDGLRVNQGPYGSANSYGNLNGNGFNHPHHTVKRKDSAISESSIYTSMQSNNNPYNMRTRSASVPTTIQAYNTNGNFAAPPVPALHEGYTEDNLSTTIRNSNLTEIPPPNGYIRHTIINEEKSITEDSSGGSSFASSSTTGMSTATMTTSGTNMSSTNLSALNKKPVQMKVRLHYLEDTFLLIVPVNVSYAMLLERVERKIRLCGKQTPVPLRIKYKDEDDDFVTMHSDEDIQMALENYEDYDYDDDDNTNTTHSTANDNKKPVPDLAIWAA</sequence>
<dbReference type="Gene3D" id="2.30.29.30">
    <property type="entry name" value="Pleckstrin-homology domain (PH domain)/Phosphotyrosine-binding domain (PTB)"/>
    <property type="match status" value="1"/>
</dbReference>
<dbReference type="InterPro" id="IPR036872">
    <property type="entry name" value="CH_dom_sf"/>
</dbReference>
<dbReference type="SUPFAM" id="SSF48065">
    <property type="entry name" value="DBL homology domain (DH-domain)"/>
    <property type="match status" value="1"/>
</dbReference>
<dbReference type="Proteomes" id="UP000242525">
    <property type="component" value="Unassembled WGS sequence"/>
</dbReference>
<feature type="compositionally biased region" description="Low complexity" evidence="1">
    <location>
        <begin position="65"/>
        <end position="78"/>
    </location>
</feature>
<dbReference type="GO" id="GO:0000935">
    <property type="term" value="C:division septum"/>
    <property type="evidence" value="ECO:0007669"/>
    <property type="project" value="TreeGrafter"/>
</dbReference>
<evidence type="ECO:0000313" key="4">
    <source>
        <dbReference type="EMBL" id="CDO55996.1"/>
    </source>
</evidence>
<dbReference type="InterPro" id="IPR053026">
    <property type="entry name" value="CDC42_GEF"/>
</dbReference>
<dbReference type="GO" id="GO:0035556">
    <property type="term" value="P:intracellular signal transduction"/>
    <property type="evidence" value="ECO:0007669"/>
    <property type="project" value="InterPro"/>
</dbReference>
<evidence type="ECO:0000313" key="5">
    <source>
        <dbReference type="Proteomes" id="UP000242525"/>
    </source>
</evidence>
<dbReference type="InterPro" id="IPR010481">
    <property type="entry name" value="Cdc24/Scd1_N"/>
</dbReference>
<dbReference type="Pfam" id="PF00564">
    <property type="entry name" value="PB1"/>
    <property type="match status" value="1"/>
</dbReference>
<name>A0A0J9XEN7_GEOCN</name>
<evidence type="ECO:0000259" key="2">
    <source>
        <dbReference type="PROSITE" id="PS50010"/>
    </source>
</evidence>
<dbReference type="GO" id="GO:0030010">
    <property type="term" value="P:establishment of cell polarity"/>
    <property type="evidence" value="ECO:0007669"/>
    <property type="project" value="TreeGrafter"/>
</dbReference>
<dbReference type="CDD" id="cd05992">
    <property type="entry name" value="PB1"/>
    <property type="match status" value="1"/>
</dbReference>
<protein>
    <submittedName>
        <fullName evidence="4">Similar to Saccharomyces cerevisiae YAL041W CDC24 Guanine nucleotide exchange factor (GEF or GDP-release factor) for Cdc42p</fullName>
    </submittedName>
</protein>